<protein>
    <submittedName>
        <fullName evidence="1">Uncharacterized protein</fullName>
    </submittedName>
</protein>
<comment type="caution">
    <text evidence="1">The sequence shown here is derived from an EMBL/GenBank/DDBJ whole genome shotgun (WGS) entry which is preliminary data.</text>
</comment>
<accession>A0A1G2P3X1</accession>
<dbReference type="AlphaFoldDB" id="A0A1G2P3X1"/>
<evidence type="ECO:0000313" key="1">
    <source>
        <dbReference type="EMBL" id="OHA42419.1"/>
    </source>
</evidence>
<proteinExistence type="predicted"/>
<gene>
    <name evidence="1" type="ORF">A3G52_01125</name>
</gene>
<organism evidence="1 2">
    <name type="scientific">Candidatus Taylorbacteria bacterium RIFCSPLOWO2_12_FULL_43_20</name>
    <dbReference type="NCBI Taxonomy" id="1802332"/>
    <lineage>
        <taxon>Bacteria</taxon>
        <taxon>Candidatus Tayloriibacteriota</taxon>
    </lineage>
</organism>
<sequence length="519" mass="56767">MKNLLAVLALISLVTFTIPALTKEIVNFEMDAKYNSAIAAGQSASVVIAAETSSSINMLLPQDGWQYYTGEMIMIYFINPAYGEKYEVKLVKDEGDDSYDLGTIIGKSGNSHREMIQIPERLKSGNYMVSLSQSTDSGRECVTPCSKGYSGVIGITGIAVSDQPSEPAPTAPELIINTVASSSPPVLPRDQEPPNVPITPAYQVATQADKQDEATSVFRPKKNEKLIAGEKYNVKWTSEDFDSSRVVIKLIDDSSGKSYILSSNTRNNGQEKVIIPLEASAGAYVLEIRTRGKTKTDYSSISHTFKIAEPKAKKEKKADKVSTKIRDDNYGVVRFTAPSSGTFSVTADFAPVVRGDEAKGASLTVLANNKKVYWREMGKSEERTYEKDFVLLEGEYVDFQVGRGRAGESSGSGLKMSIKISGVSNDGYVRNYDLSKEFPSIENPKGVWSVGYKSSTFGKFDVFKDGSKVTDDDGLSVYSWSPRDAKQPSAYWNSGSKPARFYEGKGVFSEGTVWVVLGY</sequence>
<reference evidence="1 2" key="1">
    <citation type="journal article" date="2016" name="Nat. Commun.">
        <title>Thousands of microbial genomes shed light on interconnected biogeochemical processes in an aquifer system.</title>
        <authorList>
            <person name="Anantharaman K."/>
            <person name="Brown C.T."/>
            <person name="Hug L.A."/>
            <person name="Sharon I."/>
            <person name="Castelle C.J."/>
            <person name="Probst A.J."/>
            <person name="Thomas B.C."/>
            <person name="Singh A."/>
            <person name="Wilkins M.J."/>
            <person name="Karaoz U."/>
            <person name="Brodie E.L."/>
            <person name="Williams K.H."/>
            <person name="Hubbard S.S."/>
            <person name="Banfield J.F."/>
        </authorList>
    </citation>
    <scope>NUCLEOTIDE SEQUENCE [LARGE SCALE GENOMIC DNA]</scope>
</reference>
<evidence type="ECO:0000313" key="2">
    <source>
        <dbReference type="Proteomes" id="UP000177269"/>
    </source>
</evidence>
<dbReference type="EMBL" id="MHSK01000012">
    <property type="protein sequence ID" value="OHA42419.1"/>
    <property type="molecule type" value="Genomic_DNA"/>
</dbReference>
<name>A0A1G2P3X1_9BACT</name>
<dbReference type="Proteomes" id="UP000177269">
    <property type="component" value="Unassembled WGS sequence"/>
</dbReference>